<name>A0A0B7AGU8_9EUPU</name>
<gene>
    <name evidence="1" type="primary">ORF114570</name>
</gene>
<dbReference type="EMBL" id="HACG01032411">
    <property type="protein sequence ID" value="CEK79276.1"/>
    <property type="molecule type" value="Transcribed_RNA"/>
</dbReference>
<organism evidence="1">
    <name type="scientific">Arion vulgaris</name>
    <dbReference type="NCBI Taxonomy" id="1028688"/>
    <lineage>
        <taxon>Eukaryota</taxon>
        <taxon>Metazoa</taxon>
        <taxon>Spiralia</taxon>
        <taxon>Lophotrochozoa</taxon>
        <taxon>Mollusca</taxon>
        <taxon>Gastropoda</taxon>
        <taxon>Heterobranchia</taxon>
        <taxon>Euthyneura</taxon>
        <taxon>Panpulmonata</taxon>
        <taxon>Eupulmonata</taxon>
        <taxon>Stylommatophora</taxon>
        <taxon>Helicina</taxon>
        <taxon>Arionoidea</taxon>
        <taxon>Arionidae</taxon>
        <taxon>Arion</taxon>
    </lineage>
</organism>
<feature type="non-terminal residue" evidence="1">
    <location>
        <position position="73"/>
    </location>
</feature>
<evidence type="ECO:0000313" key="1">
    <source>
        <dbReference type="EMBL" id="CEK79276.1"/>
    </source>
</evidence>
<reference evidence="1" key="1">
    <citation type="submission" date="2014-12" db="EMBL/GenBank/DDBJ databases">
        <title>Insight into the proteome of Arion vulgaris.</title>
        <authorList>
            <person name="Aradska J."/>
            <person name="Bulat T."/>
            <person name="Smidak R."/>
            <person name="Sarate P."/>
            <person name="Gangsoo J."/>
            <person name="Sialana F."/>
            <person name="Bilban M."/>
            <person name="Lubec G."/>
        </authorList>
    </citation>
    <scope>NUCLEOTIDE SEQUENCE</scope>
    <source>
        <tissue evidence="1">Skin</tissue>
    </source>
</reference>
<accession>A0A0B7AGU8</accession>
<protein>
    <submittedName>
        <fullName evidence="1">Uncharacterized protein</fullName>
    </submittedName>
</protein>
<sequence length="73" mass="8493">MLINNEKVRYWSISTLKFTNFYSIDSSFALATLSHHPNNSRHKIQPRFTLASIINQPLWPSSVRTAHCEPSYK</sequence>
<dbReference type="AlphaFoldDB" id="A0A0B7AGU8"/>
<proteinExistence type="predicted"/>